<organism evidence="8 9">
    <name type="scientific">Antrodiella citrinella</name>
    <dbReference type="NCBI Taxonomy" id="2447956"/>
    <lineage>
        <taxon>Eukaryota</taxon>
        <taxon>Fungi</taxon>
        <taxon>Dikarya</taxon>
        <taxon>Basidiomycota</taxon>
        <taxon>Agaricomycotina</taxon>
        <taxon>Agaricomycetes</taxon>
        <taxon>Polyporales</taxon>
        <taxon>Steccherinaceae</taxon>
        <taxon>Antrodiella</taxon>
    </lineage>
</organism>
<evidence type="ECO:0000256" key="3">
    <source>
        <dbReference type="ARBA" id="ARBA00022786"/>
    </source>
</evidence>
<dbReference type="SUPFAM" id="SSF53474">
    <property type="entry name" value="alpha/beta-Hydrolases"/>
    <property type="match status" value="1"/>
</dbReference>
<dbReference type="InterPro" id="IPR013932">
    <property type="entry name" value="TATA-bd_TIP120"/>
</dbReference>
<dbReference type="InterPro" id="IPR016024">
    <property type="entry name" value="ARM-type_fold"/>
</dbReference>
<keyword evidence="3" id="KW-0833">Ubl conjugation pathway</keyword>
<comment type="similarity">
    <text evidence="1">Belongs to the CAND family.</text>
</comment>
<dbReference type="InterPro" id="IPR000073">
    <property type="entry name" value="AB_hydrolase_1"/>
</dbReference>
<proteinExistence type="inferred from homology"/>
<dbReference type="InterPro" id="IPR039852">
    <property type="entry name" value="CAND1/CAND2"/>
</dbReference>
<dbReference type="GO" id="GO:0010265">
    <property type="term" value="P:SCF complex assembly"/>
    <property type="evidence" value="ECO:0007669"/>
    <property type="project" value="InterPro"/>
</dbReference>
<keyword evidence="9" id="KW-1185">Reference proteome</keyword>
<keyword evidence="5" id="KW-0732">Signal</keyword>
<feature type="domain" description="TATA-binding protein interacting (TIP20)" evidence="7">
    <location>
        <begin position="1241"/>
        <end position="1403"/>
    </location>
</feature>
<dbReference type="InterPro" id="IPR029058">
    <property type="entry name" value="AB_hydrolase_fold"/>
</dbReference>
<dbReference type="Pfam" id="PF25782">
    <property type="entry name" value="TPR_CAND1"/>
    <property type="match status" value="1"/>
</dbReference>
<evidence type="ECO:0000256" key="2">
    <source>
        <dbReference type="ARBA" id="ARBA00022737"/>
    </source>
</evidence>
<evidence type="ECO:0000313" key="8">
    <source>
        <dbReference type="EMBL" id="THH27950.1"/>
    </source>
</evidence>
<gene>
    <name evidence="8" type="ORF">EUX98_g6236</name>
</gene>
<dbReference type="Pfam" id="PF08623">
    <property type="entry name" value="TIP120"/>
    <property type="match status" value="1"/>
</dbReference>
<keyword evidence="2" id="KW-0677">Repeat</keyword>
<dbReference type="Gene3D" id="1.25.10.10">
    <property type="entry name" value="Leucine-rich Repeat Variant"/>
    <property type="match status" value="1"/>
</dbReference>
<evidence type="ECO:0000256" key="5">
    <source>
        <dbReference type="SAM" id="SignalP"/>
    </source>
</evidence>
<dbReference type="InterPro" id="IPR011989">
    <property type="entry name" value="ARM-like"/>
</dbReference>
<comment type="caution">
    <text evidence="8">The sequence shown here is derived from an EMBL/GenBank/DDBJ whole genome shotgun (WGS) entry which is preliminary data.</text>
</comment>
<accession>A0A4S4MX07</accession>
<dbReference type="PANTHER" id="PTHR12696">
    <property type="entry name" value="TIP120"/>
    <property type="match status" value="1"/>
</dbReference>
<evidence type="ECO:0000256" key="4">
    <source>
        <dbReference type="SAM" id="MobiDB-lite"/>
    </source>
</evidence>
<reference evidence="8 9" key="1">
    <citation type="submission" date="2019-02" db="EMBL/GenBank/DDBJ databases">
        <title>Genome sequencing of the rare red list fungi Antrodiella citrinella (Flaviporus citrinellus).</title>
        <authorList>
            <person name="Buettner E."/>
            <person name="Kellner H."/>
        </authorList>
    </citation>
    <scope>NUCLEOTIDE SEQUENCE [LARGE SCALE GENOMIC DNA]</scope>
    <source>
        <strain evidence="8 9">DSM 108506</strain>
    </source>
</reference>
<name>A0A4S4MX07_9APHY</name>
<protein>
    <recommendedName>
        <fullName evidence="10">AB hydrolase-1 domain-containing protein</fullName>
    </recommendedName>
</protein>
<dbReference type="SUPFAM" id="SSF48371">
    <property type="entry name" value="ARM repeat"/>
    <property type="match status" value="1"/>
</dbReference>
<feature type="compositionally biased region" description="Acidic residues" evidence="4">
    <location>
        <begin position="514"/>
        <end position="541"/>
    </location>
</feature>
<evidence type="ECO:0008006" key="10">
    <source>
        <dbReference type="Google" id="ProtNLM"/>
    </source>
</evidence>
<feature type="chain" id="PRO_5020356736" description="AB hydrolase-1 domain-containing protein" evidence="5">
    <location>
        <begin position="35"/>
        <end position="1422"/>
    </location>
</feature>
<dbReference type="Proteomes" id="UP000308730">
    <property type="component" value="Unassembled WGS sequence"/>
</dbReference>
<feature type="region of interest" description="Disordered" evidence="4">
    <location>
        <begin position="509"/>
        <end position="542"/>
    </location>
</feature>
<feature type="domain" description="AB hydrolase-1" evidence="6">
    <location>
        <begin position="144"/>
        <end position="234"/>
    </location>
</feature>
<evidence type="ECO:0000259" key="7">
    <source>
        <dbReference type="Pfam" id="PF08623"/>
    </source>
</evidence>
<sequence length="1422" mass="155453">MPLIPTNIVDLIMARLVAVLILYSLLGLLGQVQADSSVSPSHSRIELTIPVHVFTNATKIAFDTPRNQTQLTGLLQEAFSVTSNVSALQIGTIPLNASYEIFGELFVPDNWKENGTGVLEFAVHGLNLDRTYWSIDGSTSPLNYVESSLKAGHTIFVFDRLGSGQSSKPDGIKEVQTAVHIPVIDSVISFLRNGVQGFSFKTIVGIGHSYGSFLLAALAANVPDALNAIVLTGFTVDTQSANHTAFAALDFMTEHRGIITIGEFLTRGQALSKTASNYVGPVLVVTGDKDLLGQLIKIIREPQMVFVVDKLIEYSSGKEDELRDIAGLALKTITTELPVEGKMAARACEKLTPKLLSQLASPSISPETLLETLSILSILITRFPTYLADPNLDPKPLTVLTPLLSHSRPAVRKRAITTLALFLPVSQPEKKQKTTVQLVAAIARHSPAQIAPYIKDIVTNTVNALSRDDEELMDSCLQALEALVLRCPTETAVYLANIVSAGTEYIKYDPNYAGDDDDDDEDMMDDDDEDDDDGGLSDEEDTSYKVRRSATKLLTAIISTRPELLISLYKEVSPVLISRFGDREEIVRVEVWATYGSLLNQTLVYGGSPQSKDVELASRAGKRKRDEGMDIEETPYHLLRGQVPSLAKTLLNQLKSPKTSPTTLQAGFSLLSQLLNVIPGCLSTQASQVMTSTKTVLSQSANSTTSTLQVTTMSFIALFFSTHSPPTFSPYLDALLPVLLNALREKHPRLASEGFRVCSALLNALKPVKSGDWVEFVYDEAVQRLSSHDTDADVRACAEDVIGDLWICATDVVKTKNRREWEALCRASGRSEGAVKVIMRVAREVEIGDDWVNGCVEWVLLLLRRTGRSGKSDVFLCLDALLRRYKTGIPADLPTSLIPQLKIYIASNDMSLLSQALSIVALLLQLSPATTFPEVEREVLIDIYKTAHSPLISGAPFDSVLAFFAALVEADLQIGTHIVPNLVTSVEKAPKAEASYANVAKCVGQVMKSQQSIAAGTIMMFAKHLKPGVTAKHTQIVLSLLVMGEVGRFIDMSPQQDIFSHAIELFAHEQEEVRTAAAFAAGNIAVGNLQHFLPVIVKMVETDSQKRLLSLHALKEVVTHCSHGQLENVAELLWTPLFQNSENSEETTRNVAAACLGKLTTTHPARYLPQLHTRIQDENPAARATVLAAIRYTFAENSQIYDEALSPVIMDFLGLITDSDLTVRRLALSALNSAARTKPYLLAPHLATITPALYKELVLNPDLIRTVQMGPWTHKVDDGLEARKTAYETLYTLLDTSLSRFDLYDFFGKVLAGLSDDSDEVKVICHMMLFRLAQVAPTAISQRLDEVTPLLEQGMKGPTVTKDTVKQDVERVAGLQKSTLRAVAALSKIVQPGTSVRFEAFVDATRRSPEFGHDFQELVGNA</sequence>
<dbReference type="OrthoDB" id="6260732at2759"/>
<feature type="signal peptide" evidence="5">
    <location>
        <begin position="1"/>
        <end position="34"/>
    </location>
</feature>
<dbReference type="Pfam" id="PF00561">
    <property type="entry name" value="Abhydrolase_1"/>
    <property type="match status" value="1"/>
</dbReference>
<evidence type="ECO:0000259" key="6">
    <source>
        <dbReference type="Pfam" id="PF00561"/>
    </source>
</evidence>
<evidence type="ECO:0000313" key="9">
    <source>
        <dbReference type="Proteomes" id="UP000308730"/>
    </source>
</evidence>
<dbReference type="EMBL" id="SGPM01000213">
    <property type="protein sequence ID" value="THH27950.1"/>
    <property type="molecule type" value="Genomic_DNA"/>
</dbReference>
<evidence type="ECO:0000256" key="1">
    <source>
        <dbReference type="ARBA" id="ARBA00007657"/>
    </source>
</evidence>